<name>A0A8E2E305_9PEZI</name>
<protein>
    <submittedName>
        <fullName evidence="3">Alpha/beta-hydrolase</fullName>
    </submittedName>
</protein>
<organism evidence="3 4">
    <name type="scientific">Lepidopterella palustris CBS 459.81</name>
    <dbReference type="NCBI Taxonomy" id="1314670"/>
    <lineage>
        <taxon>Eukaryota</taxon>
        <taxon>Fungi</taxon>
        <taxon>Dikarya</taxon>
        <taxon>Ascomycota</taxon>
        <taxon>Pezizomycotina</taxon>
        <taxon>Dothideomycetes</taxon>
        <taxon>Pleosporomycetidae</taxon>
        <taxon>Mytilinidiales</taxon>
        <taxon>Argynnaceae</taxon>
        <taxon>Lepidopterella</taxon>
    </lineage>
</organism>
<proteinExistence type="predicted"/>
<dbReference type="Proteomes" id="UP000250266">
    <property type="component" value="Unassembled WGS sequence"/>
</dbReference>
<dbReference type="InterPro" id="IPR013094">
    <property type="entry name" value="AB_hydrolase_3"/>
</dbReference>
<feature type="domain" description="Alpha/beta hydrolase fold-3" evidence="2">
    <location>
        <begin position="46"/>
        <end position="280"/>
    </location>
</feature>
<keyword evidence="1 3" id="KW-0378">Hydrolase</keyword>
<evidence type="ECO:0000259" key="2">
    <source>
        <dbReference type="Pfam" id="PF07859"/>
    </source>
</evidence>
<dbReference type="GO" id="GO:0016787">
    <property type="term" value="F:hydrolase activity"/>
    <property type="evidence" value="ECO:0007669"/>
    <property type="project" value="UniProtKB-KW"/>
</dbReference>
<gene>
    <name evidence="3" type="ORF">K432DRAFT_360423</name>
</gene>
<dbReference type="PANTHER" id="PTHR48081">
    <property type="entry name" value="AB HYDROLASE SUPERFAMILY PROTEIN C4A8.06C"/>
    <property type="match status" value="1"/>
</dbReference>
<dbReference type="AlphaFoldDB" id="A0A8E2E305"/>
<reference evidence="3 4" key="1">
    <citation type="journal article" date="2016" name="Nat. Commun.">
        <title>Ectomycorrhizal ecology is imprinted in the genome of the dominant symbiotic fungus Cenococcum geophilum.</title>
        <authorList>
            <consortium name="DOE Joint Genome Institute"/>
            <person name="Peter M."/>
            <person name="Kohler A."/>
            <person name="Ohm R.A."/>
            <person name="Kuo A."/>
            <person name="Krutzmann J."/>
            <person name="Morin E."/>
            <person name="Arend M."/>
            <person name="Barry K.W."/>
            <person name="Binder M."/>
            <person name="Choi C."/>
            <person name="Clum A."/>
            <person name="Copeland A."/>
            <person name="Grisel N."/>
            <person name="Haridas S."/>
            <person name="Kipfer T."/>
            <person name="LaButti K."/>
            <person name="Lindquist E."/>
            <person name="Lipzen A."/>
            <person name="Maire R."/>
            <person name="Meier B."/>
            <person name="Mihaltcheva S."/>
            <person name="Molinier V."/>
            <person name="Murat C."/>
            <person name="Poggeler S."/>
            <person name="Quandt C.A."/>
            <person name="Sperisen C."/>
            <person name="Tritt A."/>
            <person name="Tisserant E."/>
            <person name="Crous P.W."/>
            <person name="Henrissat B."/>
            <person name="Nehls U."/>
            <person name="Egli S."/>
            <person name="Spatafora J.W."/>
            <person name="Grigoriev I.V."/>
            <person name="Martin F.M."/>
        </authorList>
    </citation>
    <scope>NUCLEOTIDE SEQUENCE [LARGE SCALE GENOMIC DNA]</scope>
    <source>
        <strain evidence="3 4">CBS 459.81</strain>
    </source>
</reference>
<evidence type="ECO:0000313" key="3">
    <source>
        <dbReference type="EMBL" id="OCK76405.1"/>
    </source>
</evidence>
<dbReference type="InterPro" id="IPR050300">
    <property type="entry name" value="GDXG_lipolytic_enzyme"/>
</dbReference>
<evidence type="ECO:0000256" key="1">
    <source>
        <dbReference type="ARBA" id="ARBA00022801"/>
    </source>
</evidence>
<sequence length="313" mass="34827">MAAGEPESRFDDYKIYTTNYKIVGDHGIEANVIVPKDIKPGKHPLLVKFHGGGLITGTALYAPWFAPYLLTLATTHSAIMVAPNYRLLPESSGADILEDLADFWAWTQNSLPEFLASASPVPLTVDLTHILITGESAGGYMAIQSALTLPKGFIKALMLQYPNTQRNVPSGRTTIMTMPVPPSEFVDQHLASVKPGTIVSSAEPPERLDLMFAILTHARNEFLGKEKRFNLIEAIEDVSSFPSMWLMHGTEDEVVPVERSERFVEKLRRVHPGTKVRLTLRPGGHGFDTEMVSEREGWLREGLEWIEGEWFGE</sequence>
<dbReference type="EMBL" id="KV745214">
    <property type="protein sequence ID" value="OCK76405.1"/>
    <property type="molecule type" value="Genomic_DNA"/>
</dbReference>
<keyword evidence="4" id="KW-1185">Reference proteome</keyword>
<dbReference type="OrthoDB" id="19653at2759"/>
<dbReference type="Pfam" id="PF07859">
    <property type="entry name" value="Abhydrolase_3"/>
    <property type="match status" value="1"/>
</dbReference>
<evidence type="ECO:0000313" key="4">
    <source>
        <dbReference type="Proteomes" id="UP000250266"/>
    </source>
</evidence>
<dbReference type="PANTHER" id="PTHR48081:SF3">
    <property type="entry name" value="ALPHA_BETA HYDROLASE FOLD-3 DOMAIN-CONTAINING PROTEIN"/>
    <property type="match status" value="1"/>
</dbReference>
<dbReference type="InterPro" id="IPR029058">
    <property type="entry name" value="AB_hydrolase_fold"/>
</dbReference>
<accession>A0A8E2E305</accession>
<dbReference type="SUPFAM" id="SSF53474">
    <property type="entry name" value="alpha/beta-Hydrolases"/>
    <property type="match status" value="1"/>
</dbReference>
<dbReference type="Gene3D" id="3.40.50.1820">
    <property type="entry name" value="alpha/beta hydrolase"/>
    <property type="match status" value="1"/>
</dbReference>